<keyword evidence="2" id="KW-1185">Reference proteome</keyword>
<accession>A0A386KRW8</accession>
<name>A0A386KRW8_9CAUD</name>
<evidence type="ECO:0000313" key="2">
    <source>
        <dbReference type="Proteomes" id="UP000281993"/>
    </source>
</evidence>
<proteinExistence type="predicted"/>
<dbReference type="Proteomes" id="UP000281993">
    <property type="component" value="Segment"/>
</dbReference>
<evidence type="ECO:0000313" key="1">
    <source>
        <dbReference type="EMBL" id="AYD87323.1"/>
    </source>
</evidence>
<dbReference type="EMBL" id="MH825712">
    <property type="protein sequence ID" value="AYD87323.1"/>
    <property type="molecule type" value="Genomic_DNA"/>
</dbReference>
<protein>
    <submittedName>
        <fullName evidence="1">Uncharacterized protein</fullName>
    </submittedName>
</protein>
<gene>
    <name evidence="1" type="primary">20</name>
    <name evidence="1" type="ORF">SEA_VALENTINIPUFF_20</name>
</gene>
<organism evidence="1 2">
    <name type="scientific">Microbacterium phage ValentiniPuff</name>
    <dbReference type="NCBI Taxonomy" id="2315705"/>
    <lineage>
        <taxon>Viruses</taxon>
        <taxon>Duplodnaviria</taxon>
        <taxon>Heunggongvirae</taxon>
        <taxon>Uroviricota</taxon>
        <taxon>Caudoviricetes</taxon>
        <taxon>Valentinivirus</taxon>
        <taxon>Valentinivirus valentinipuff</taxon>
    </lineage>
</organism>
<reference evidence="1 2" key="1">
    <citation type="submission" date="2018-08" db="EMBL/GenBank/DDBJ databases">
        <authorList>
            <person name="Preder H."/>
            <person name="Servin-Meza L.A."/>
            <person name="Bonilla J.A."/>
            <person name="Klyczek K."/>
            <person name="Garlena R.A."/>
            <person name="Russell D.A."/>
            <person name="Pope W.H."/>
            <person name="Jacobs-Sera D."/>
            <person name="Hatfull G.F."/>
        </authorList>
    </citation>
    <scope>NUCLEOTIDE SEQUENCE [LARGE SCALE GENOMIC DNA]</scope>
</reference>
<sequence length="101" mass="11506">MTWDAFDAEWRFENVTPDATLPYLAAAVRDDGFRLEMYEHQDLRVIEVSNSDFDVVGKAEFVVVDGVSKLRELPSWEGSAVWRERPTIAVAALRYAAAVWL</sequence>